<feature type="region of interest" description="Disordered" evidence="1">
    <location>
        <begin position="36"/>
        <end position="69"/>
    </location>
</feature>
<protein>
    <submittedName>
        <fullName evidence="2">Uncharacterized protein</fullName>
    </submittedName>
</protein>
<feature type="compositionally biased region" description="Basic residues" evidence="1">
    <location>
        <begin position="44"/>
        <end position="55"/>
    </location>
</feature>
<reference evidence="2" key="1">
    <citation type="journal article" date="2020" name="Nature">
        <title>Giant virus diversity and host interactions through global metagenomics.</title>
        <authorList>
            <person name="Schulz F."/>
            <person name="Roux S."/>
            <person name="Paez-Espino D."/>
            <person name="Jungbluth S."/>
            <person name="Walsh D.A."/>
            <person name="Denef V.J."/>
            <person name="McMahon K.D."/>
            <person name="Konstantinidis K.T."/>
            <person name="Eloe-Fadrosh E.A."/>
            <person name="Kyrpides N.C."/>
            <person name="Woyke T."/>
        </authorList>
    </citation>
    <scope>NUCLEOTIDE SEQUENCE</scope>
    <source>
        <strain evidence="2">GVMAG-M-3300023179-91</strain>
    </source>
</reference>
<dbReference type="AlphaFoldDB" id="A0A6C0HDA5"/>
<name>A0A6C0HDA5_9ZZZZ</name>
<sequence>MAKSRRMRHRRSRKGGSGDPNTDAYIGIAALPGAENEVNMSSGGKRRHKTHRRGRRGGDGAGHWVGTNFGFTPQQQFMNTFGNGGPQTTSSAQIPTVVGAPAVGPNNIPQGTINPNSLVPQFGGKRRRAKKGGYWAQVLETALVPFGLLGLQNAYGKRTRKHRK</sequence>
<proteinExistence type="predicted"/>
<dbReference type="EMBL" id="MN739929">
    <property type="protein sequence ID" value="QHT78146.1"/>
    <property type="molecule type" value="Genomic_DNA"/>
</dbReference>
<evidence type="ECO:0000313" key="2">
    <source>
        <dbReference type="EMBL" id="QHT78146.1"/>
    </source>
</evidence>
<feature type="compositionally biased region" description="Basic residues" evidence="1">
    <location>
        <begin position="1"/>
        <end position="14"/>
    </location>
</feature>
<organism evidence="2">
    <name type="scientific">viral metagenome</name>
    <dbReference type="NCBI Taxonomy" id="1070528"/>
    <lineage>
        <taxon>unclassified sequences</taxon>
        <taxon>metagenomes</taxon>
        <taxon>organismal metagenomes</taxon>
    </lineage>
</organism>
<feature type="region of interest" description="Disordered" evidence="1">
    <location>
        <begin position="1"/>
        <end position="24"/>
    </location>
</feature>
<accession>A0A6C0HDA5</accession>
<evidence type="ECO:0000256" key="1">
    <source>
        <dbReference type="SAM" id="MobiDB-lite"/>
    </source>
</evidence>